<protein>
    <submittedName>
        <fullName evidence="3">Uncharacterized protein</fullName>
    </submittedName>
</protein>
<keyword evidence="4" id="KW-1185">Reference proteome</keyword>
<feature type="region of interest" description="Disordered" evidence="2">
    <location>
        <begin position="158"/>
        <end position="265"/>
    </location>
</feature>
<organism evidence="3 4">
    <name type="scientific">Coprinellus micaceus</name>
    <name type="common">Glistening ink-cap mushroom</name>
    <name type="synonym">Coprinus micaceus</name>
    <dbReference type="NCBI Taxonomy" id="71717"/>
    <lineage>
        <taxon>Eukaryota</taxon>
        <taxon>Fungi</taxon>
        <taxon>Dikarya</taxon>
        <taxon>Basidiomycota</taxon>
        <taxon>Agaricomycotina</taxon>
        <taxon>Agaricomycetes</taxon>
        <taxon>Agaricomycetidae</taxon>
        <taxon>Agaricales</taxon>
        <taxon>Agaricineae</taxon>
        <taxon>Psathyrellaceae</taxon>
        <taxon>Coprinellus</taxon>
    </lineage>
</organism>
<gene>
    <name evidence="3" type="ORF">FA13DRAFT_1734333</name>
</gene>
<dbReference type="EMBL" id="QPFP01000025">
    <property type="protein sequence ID" value="TEB29984.1"/>
    <property type="molecule type" value="Genomic_DNA"/>
</dbReference>
<evidence type="ECO:0000256" key="2">
    <source>
        <dbReference type="SAM" id="MobiDB-lite"/>
    </source>
</evidence>
<dbReference type="AlphaFoldDB" id="A0A4Y7T7Q1"/>
<dbReference type="OrthoDB" id="78858at2759"/>
<feature type="region of interest" description="Disordered" evidence="2">
    <location>
        <begin position="304"/>
        <end position="380"/>
    </location>
</feature>
<feature type="coiled-coil region" evidence="1">
    <location>
        <begin position="106"/>
        <end position="133"/>
    </location>
</feature>
<name>A0A4Y7T7Q1_COPMI</name>
<feature type="compositionally biased region" description="Polar residues" evidence="2">
    <location>
        <begin position="369"/>
        <end position="380"/>
    </location>
</feature>
<accession>A0A4Y7T7Q1</accession>
<keyword evidence="1" id="KW-0175">Coiled coil</keyword>
<sequence length="380" mass="40918">MPGLVDMPFLPPTQLRQEKIGLENVLEAESESHVNRLSRELSALRIAQQQLQAQHQNGAASSANNVATPGSAGSTGMFSISPETRIGMQHLASRSNPLEPSPEVMLEAMRRENEQLRNRLTDTEREFVRITRLNDIYREELIEHRTRMHIPLEDLIGMPTSDPLSQPTHRRAWSGSSPSTSAYQAPAITRPHPSNGVPIPRPPSQIHRPSAHPPTDLSTPHSHSPSSSTDSPFPFSPPVSSGGGADPASYMTSATNITSPPSSGSFNQITTALSSIGSRALTYPSVPPPSLSSSFGSPNISYHMPLRDPSLSPIEPLSRRNSNARRGSVDRSRGASRRASLDFGARVAETGTLVPRNRGGVQGGVQGGESENASHGRSLR</sequence>
<evidence type="ECO:0000313" key="3">
    <source>
        <dbReference type="EMBL" id="TEB29984.1"/>
    </source>
</evidence>
<evidence type="ECO:0000256" key="1">
    <source>
        <dbReference type="SAM" id="Coils"/>
    </source>
</evidence>
<feature type="compositionally biased region" description="Polar residues" evidence="2">
    <location>
        <begin position="174"/>
        <end position="183"/>
    </location>
</feature>
<feature type="compositionally biased region" description="Polar residues" evidence="2">
    <location>
        <begin position="250"/>
        <end position="265"/>
    </location>
</feature>
<comment type="caution">
    <text evidence="3">The sequence shown here is derived from an EMBL/GenBank/DDBJ whole genome shotgun (WGS) entry which is preliminary data.</text>
</comment>
<evidence type="ECO:0000313" key="4">
    <source>
        <dbReference type="Proteomes" id="UP000298030"/>
    </source>
</evidence>
<feature type="compositionally biased region" description="Low complexity" evidence="2">
    <location>
        <begin position="213"/>
        <end position="233"/>
    </location>
</feature>
<proteinExistence type="predicted"/>
<dbReference type="STRING" id="71717.A0A4Y7T7Q1"/>
<dbReference type="Proteomes" id="UP000298030">
    <property type="component" value="Unassembled WGS sequence"/>
</dbReference>
<reference evidence="3 4" key="1">
    <citation type="journal article" date="2019" name="Nat. Ecol. Evol.">
        <title>Megaphylogeny resolves global patterns of mushroom evolution.</title>
        <authorList>
            <person name="Varga T."/>
            <person name="Krizsan K."/>
            <person name="Foldi C."/>
            <person name="Dima B."/>
            <person name="Sanchez-Garcia M."/>
            <person name="Sanchez-Ramirez S."/>
            <person name="Szollosi G.J."/>
            <person name="Szarkandi J.G."/>
            <person name="Papp V."/>
            <person name="Albert L."/>
            <person name="Andreopoulos W."/>
            <person name="Angelini C."/>
            <person name="Antonin V."/>
            <person name="Barry K.W."/>
            <person name="Bougher N.L."/>
            <person name="Buchanan P."/>
            <person name="Buyck B."/>
            <person name="Bense V."/>
            <person name="Catcheside P."/>
            <person name="Chovatia M."/>
            <person name="Cooper J."/>
            <person name="Damon W."/>
            <person name="Desjardin D."/>
            <person name="Finy P."/>
            <person name="Geml J."/>
            <person name="Haridas S."/>
            <person name="Hughes K."/>
            <person name="Justo A."/>
            <person name="Karasinski D."/>
            <person name="Kautmanova I."/>
            <person name="Kiss B."/>
            <person name="Kocsube S."/>
            <person name="Kotiranta H."/>
            <person name="LaButti K.M."/>
            <person name="Lechner B.E."/>
            <person name="Liimatainen K."/>
            <person name="Lipzen A."/>
            <person name="Lukacs Z."/>
            <person name="Mihaltcheva S."/>
            <person name="Morgado L.N."/>
            <person name="Niskanen T."/>
            <person name="Noordeloos M.E."/>
            <person name="Ohm R.A."/>
            <person name="Ortiz-Santana B."/>
            <person name="Ovrebo C."/>
            <person name="Racz N."/>
            <person name="Riley R."/>
            <person name="Savchenko A."/>
            <person name="Shiryaev A."/>
            <person name="Soop K."/>
            <person name="Spirin V."/>
            <person name="Szebenyi C."/>
            <person name="Tomsovsky M."/>
            <person name="Tulloss R.E."/>
            <person name="Uehling J."/>
            <person name="Grigoriev I.V."/>
            <person name="Vagvolgyi C."/>
            <person name="Papp T."/>
            <person name="Martin F.M."/>
            <person name="Miettinen O."/>
            <person name="Hibbett D.S."/>
            <person name="Nagy L.G."/>
        </authorList>
    </citation>
    <scope>NUCLEOTIDE SEQUENCE [LARGE SCALE GENOMIC DNA]</scope>
    <source>
        <strain evidence="3 4">FP101781</strain>
    </source>
</reference>